<protein>
    <recommendedName>
        <fullName evidence="7">2-succinyl-5-enolpyruvyl-6-hydroxy-3-cyclohexene-1-carboxylate synthase</fullName>
        <shortName evidence="7">SEPHCHC synthase</shortName>
        <ecNumber evidence="7">2.2.1.9</ecNumber>
    </recommendedName>
    <alternativeName>
        <fullName evidence="7">Menaquinone biosynthesis protein MenD</fullName>
    </alternativeName>
</protein>
<keyword evidence="1 7" id="KW-0474">Menaquinone biosynthesis</keyword>
<keyword evidence="5 7" id="KW-0786">Thiamine pyrophosphate</keyword>
<keyword evidence="2 7" id="KW-0808">Transferase</keyword>
<accession>A0AAP8PQH7</accession>
<feature type="domain" description="Thiamine pyrophosphate enzyme N-terminal TPP-binding" evidence="9">
    <location>
        <begin position="18"/>
        <end position="128"/>
    </location>
</feature>
<dbReference type="Pfam" id="PF16582">
    <property type="entry name" value="TPP_enzyme_M_2"/>
    <property type="match status" value="1"/>
</dbReference>
<dbReference type="Proteomes" id="UP000242470">
    <property type="component" value="Unassembled WGS sequence"/>
</dbReference>
<organism evidence="11 12">
    <name type="scientific">Staphylococcus auricularis</name>
    <dbReference type="NCBI Taxonomy" id="29379"/>
    <lineage>
        <taxon>Bacteria</taxon>
        <taxon>Bacillati</taxon>
        <taxon>Bacillota</taxon>
        <taxon>Bacilli</taxon>
        <taxon>Bacillales</taxon>
        <taxon>Staphylococcaceae</taxon>
        <taxon>Staphylococcus</taxon>
    </lineage>
</organism>
<dbReference type="EMBL" id="PPQW01000011">
    <property type="protein sequence ID" value="PNZ68678.1"/>
    <property type="molecule type" value="Genomic_DNA"/>
</dbReference>
<dbReference type="EC" id="2.2.1.9" evidence="7"/>
<keyword evidence="4 7" id="KW-0460">Magnesium</keyword>
<dbReference type="SUPFAM" id="SSF52518">
    <property type="entry name" value="Thiamin diphosphate-binding fold (THDP-binding)"/>
    <property type="match status" value="2"/>
</dbReference>
<keyword evidence="6 7" id="KW-0464">Manganese</keyword>
<feature type="domain" description="Menaquinone biosynthesis protein MenD middle" evidence="10">
    <location>
        <begin position="189"/>
        <end position="392"/>
    </location>
</feature>
<proteinExistence type="inferred from homology"/>
<evidence type="ECO:0000313" key="12">
    <source>
        <dbReference type="Proteomes" id="UP000242470"/>
    </source>
</evidence>
<evidence type="ECO:0000256" key="1">
    <source>
        <dbReference type="ARBA" id="ARBA00022428"/>
    </source>
</evidence>
<comment type="caution">
    <text evidence="11">The sequence shown here is derived from an EMBL/GenBank/DDBJ whole genome shotgun (WGS) entry which is preliminary data.</text>
</comment>
<evidence type="ECO:0000256" key="3">
    <source>
        <dbReference type="ARBA" id="ARBA00022723"/>
    </source>
</evidence>
<dbReference type="InterPro" id="IPR029035">
    <property type="entry name" value="DHS-like_NAD/FAD-binding_dom"/>
</dbReference>
<dbReference type="InterPro" id="IPR032264">
    <property type="entry name" value="MenD_middle"/>
</dbReference>
<dbReference type="InterPro" id="IPR004433">
    <property type="entry name" value="MenaQ_synth_MenD"/>
</dbReference>
<evidence type="ECO:0000256" key="2">
    <source>
        <dbReference type="ARBA" id="ARBA00022679"/>
    </source>
</evidence>
<dbReference type="PANTHER" id="PTHR42916">
    <property type="entry name" value="2-SUCCINYL-5-ENOLPYRUVYL-6-HYDROXY-3-CYCLOHEXENE-1-CARBOXYLATE SYNTHASE"/>
    <property type="match status" value="1"/>
</dbReference>
<evidence type="ECO:0000313" key="11">
    <source>
        <dbReference type="EMBL" id="PNZ68678.1"/>
    </source>
</evidence>
<evidence type="ECO:0000256" key="6">
    <source>
        <dbReference type="ARBA" id="ARBA00023211"/>
    </source>
</evidence>
<dbReference type="RefSeq" id="WP_059106507.1">
    <property type="nucleotide sequence ID" value="NZ_AP024589.1"/>
</dbReference>
<dbReference type="InterPro" id="IPR011766">
    <property type="entry name" value="TPP_enzyme_TPP-bd"/>
</dbReference>
<comment type="pathway">
    <text evidence="7">Quinol/quinone metabolism; 1,4-dihydroxy-2-naphthoate biosynthesis; 1,4-dihydroxy-2-naphthoate from chorismate: step 2/7.</text>
</comment>
<comment type="subunit">
    <text evidence="7">Homodimer.</text>
</comment>
<comment type="cofactor">
    <cofactor evidence="7">
        <name>thiamine diphosphate</name>
        <dbReference type="ChEBI" id="CHEBI:58937"/>
    </cofactor>
    <text evidence="7">Binds 1 thiamine pyrophosphate per subunit.</text>
</comment>
<dbReference type="GO" id="GO:0009234">
    <property type="term" value="P:menaquinone biosynthetic process"/>
    <property type="evidence" value="ECO:0007669"/>
    <property type="project" value="UniProtKB-UniRule"/>
</dbReference>
<evidence type="ECO:0000259" key="10">
    <source>
        <dbReference type="Pfam" id="PF16582"/>
    </source>
</evidence>
<name>A0AAP8PQH7_9STAP</name>
<evidence type="ECO:0000256" key="4">
    <source>
        <dbReference type="ARBA" id="ARBA00022842"/>
    </source>
</evidence>
<dbReference type="GO" id="GO:0000287">
    <property type="term" value="F:magnesium ion binding"/>
    <property type="evidence" value="ECO:0007669"/>
    <property type="project" value="UniProtKB-UniRule"/>
</dbReference>
<dbReference type="GeneID" id="64982607"/>
<reference evidence="11 12" key="1">
    <citation type="submission" date="2017-08" db="EMBL/GenBank/DDBJ databases">
        <title>Draft genome sequences of 64 type strains of genus Staph aureus.</title>
        <authorList>
            <person name="Cole K."/>
            <person name="Golubchik T."/>
            <person name="Russell J."/>
            <person name="Foster D."/>
            <person name="Llewelyn M."/>
            <person name="Wilson D."/>
            <person name="Crook D."/>
            <person name="Paul J."/>
        </authorList>
    </citation>
    <scope>NUCLEOTIDE SEQUENCE [LARGE SCALE GENOMIC DNA]</scope>
    <source>
        <strain evidence="11 12">NCTC 12101</strain>
    </source>
</reference>
<comment type="catalytic activity">
    <reaction evidence="7">
        <text>isochorismate + 2-oxoglutarate + H(+) = 5-enolpyruvoyl-6-hydroxy-2-succinyl-cyclohex-3-ene-1-carboxylate + CO2</text>
        <dbReference type="Rhea" id="RHEA:25593"/>
        <dbReference type="ChEBI" id="CHEBI:15378"/>
        <dbReference type="ChEBI" id="CHEBI:16526"/>
        <dbReference type="ChEBI" id="CHEBI:16810"/>
        <dbReference type="ChEBI" id="CHEBI:29780"/>
        <dbReference type="ChEBI" id="CHEBI:58818"/>
        <dbReference type="EC" id="2.2.1.9"/>
    </reaction>
</comment>
<comment type="pathway">
    <text evidence="7">Quinol/quinone metabolism; menaquinone biosynthesis.</text>
</comment>
<dbReference type="Pfam" id="PF02776">
    <property type="entry name" value="TPP_enzyme_N"/>
    <property type="match status" value="1"/>
</dbReference>
<dbReference type="InterPro" id="IPR012001">
    <property type="entry name" value="Thiamin_PyroP_enz_TPP-bd_dom"/>
</dbReference>
<comment type="cofactor">
    <cofactor evidence="7">
        <name>Mg(2+)</name>
        <dbReference type="ChEBI" id="CHEBI:18420"/>
    </cofactor>
    <cofactor evidence="7">
        <name>Mn(2+)</name>
        <dbReference type="ChEBI" id="CHEBI:29035"/>
    </cofactor>
</comment>
<comment type="function">
    <text evidence="7">Catalyzes the thiamine diphosphate-dependent decarboxylation of 2-oxoglutarate and the subsequent addition of the resulting succinic semialdehyde-thiamine pyrophosphate anion to isochorismate to yield 2-succinyl-5-enolpyruvyl-6-hydroxy-3-cyclohexene-1-carboxylate (SEPHCHC).</text>
</comment>
<sequence>MTTTKHIEALTKEVFTFVSELYAYGVREVVISPGSRSTPLAIAIEAHPAMKSWIHPDERSAAFFALGLIKGSGRPVAVLCTSGTAAANYTPAVAESHMSHLPLIVLTSDRPHELRGIAAPQAINQSQMFANYAAFQFDFPIADEDQPRYIVETVQFQLQKASQYFYGPHRGPIHFNIPFREPLTPDLTMTDWLTTERKTIPQYQKTASFDRLNALFRKERGLIIVGDMQHQEIDQIFIFATIHEMPILADPLSQLRQYDHPNVITTYDLLLRADLPLDDVQFVIRVGKPVISKALNQWLKRTDAYQILVQNHDEPGSFPVPPHVTYEMSANDFFRALADQPAKRRHHWLSQWQQLEKQSRTEVQRHMKQATDEAAYIDRLLKKLTKDDHLFVSNSMPIRDIDNLLIDCKANVYANRGANGIDGVVSTALGMAVHKKVTLLIGDLAFYHDMNGLLMSKLNDIPLNIILLNNDGGGIFSYLPQRTAAENYFERLFGTPTGLDFKHAALLYDFTFERIESLQTFEMTQLSSFGAHIYEIVTDRDDNHAQHQVLYQKLGDLIHALL</sequence>
<dbReference type="GO" id="GO:0030145">
    <property type="term" value="F:manganese ion binding"/>
    <property type="evidence" value="ECO:0007669"/>
    <property type="project" value="UniProtKB-UniRule"/>
</dbReference>
<dbReference type="GO" id="GO:0070204">
    <property type="term" value="F:2-succinyl-5-enolpyruvyl-6-hydroxy-3-cyclohexene-1-carboxylic-acid synthase activity"/>
    <property type="evidence" value="ECO:0007669"/>
    <property type="project" value="UniProtKB-UniRule"/>
</dbReference>
<evidence type="ECO:0000256" key="7">
    <source>
        <dbReference type="HAMAP-Rule" id="MF_01659"/>
    </source>
</evidence>
<dbReference type="GO" id="GO:0030976">
    <property type="term" value="F:thiamine pyrophosphate binding"/>
    <property type="evidence" value="ECO:0007669"/>
    <property type="project" value="UniProtKB-UniRule"/>
</dbReference>
<dbReference type="PIRSF" id="PIRSF004983">
    <property type="entry name" value="MenD"/>
    <property type="match status" value="1"/>
</dbReference>
<dbReference type="Pfam" id="PF02775">
    <property type="entry name" value="TPP_enzyme_C"/>
    <property type="match status" value="1"/>
</dbReference>
<keyword evidence="3 7" id="KW-0479">Metal-binding</keyword>
<dbReference type="NCBIfam" id="TIGR00173">
    <property type="entry name" value="menD"/>
    <property type="match status" value="1"/>
</dbReference>
<dbReference type="Gene3D" id="3.40.50.1220">
    <property type="entry name" value="TPP-binding domain"/>
    <property type="match status" value="1"/>
</dbReference>
<dbReference type="SUPFAM" id="SSF52467">
    <property type="entry name" value="DHS-like NAD/FAD-binding domain"/>
    <property type="match status" value="1"/>
</dbReference>
<evidence type="ECO:0000256" key="5">
    <source>
        <dbReference type="ARBA" id="ARBA00023052"/>
    </source>
</evidence>
<dbReference type="Gene3D" id="3.40.50.970">
    <property type="match status" value="2"/>
</dbReference>
<gene>
    <name evidence="7" type="primary">menD</name>
    <name evidence="11" type="ORF">CD158_02970</name>
</gene>
<evidence type="ECO:0000259" key="8">
    <source>
        <dbReference type="Pfam" id="PF02775"/>
    </source>
</evidence>
<dbReference type="AlphaFoldDB" id="A0AAP8PQH7"/>
<dbReference type="PANTHER" id="PTHR42916:SF1">
    <property type="entry name" value="PROTEIN PHYLLO, CHLOROPLASTIC"/>
    <property type="match status" value="1"/>
</dbReference>
<feature type="domain" description="Thiamine pyrophosphate enzyme TPP-binding" evidence="8">
    <location>
        <begin position="425"/>
        <end position="519"/>
    </location>
</feature>
<comment type="similarity">
    <text evidence="7">Belongs to the TPP enzyme family. MenD subfamily.</text>
</comment>
<dbReference type="InterPro" id="IPR029061">
    <property type="entry name" value="THDP-binding"/>
</dbReference>
<dbReference type="CDD" id="cd07037">
    <property type="entry name" value="TPP_PYR_MenD"/>
    <property type="match status" value="1"/>
</dbReference>
<dbReference type="CDD" id="cd02009">
    <property type="entry name" value="TPP_SHCHC_synthase"/>
    <property type="match status" value="1"/>
</dbReference>
<evidence type="ECO:0000259" key="9">
    <source>
        <dbReference type="Pfam" id="PF02776"/>
    </source>
</evidence>
<dbReference type="HAMAP" id="MF_01659">
    <property type="entry name" value="MenD"/>
    <property type="match status" value="1"/>
</dbReference>